<evidence type="ECO:0000313" key="2">
    <source>
        <dbReference type="EMBL" id="KAJ6836587.1"/>
    </source>
</evidence>
<reference evidence="2" key="1">
    <citation type="journal article" date="2023" name="GigaByte">
        <title>Genome assembly of the bearded iris, Iris pallida Lam.</title>
        <authorList>
            <person name="Bruccoleri R.E."/>
            <person name="Oakeley E.J."/>
            <person name="Faust A.M.E."/>
            <person name="Altorfer M."/>
            <person name="Dessus-Babus S."/>
            <person name="Burckhardt D."/>
            <person name="Oertli M."/>
            <person name="Naumann U."/>
            <person name="Petersen F."/>
            <person name="Wong J."/>
        </authorList>
    </citation>
    <scope>NUCLEOTIDE SEQUENCE</scope>
    <source>
        <strain evidence="2">GSM-AAB239-AS_SAM_17_03QT</strain>
    </source>
</reference>
<evidence type="ECO:0000256" key="1">
    <source>
        <dbReference type="SAM" id="Phobius"/>
    </source>
</evidence>
<accession>A0AAX6H7K7</accession>
<sequence length="116" mass="12809">MEGTLFIPPIFFPVHPKDLFSRGWCFSRFLFSAAGVYLVCWCFFRLLASLFYQSEVKSPNTFHPPIFRVLVKPSGDLATVISIEGDSSSCSIARDGDNVAVSLVGFEWGHIMPGGA</sequence>
<reference evidence="2" key="2">
    <citation type="submission" date="2023-04" db="EMBL/GenBank/DDBJ databases">
        <authorList>
            <person name="Bruccoleri R.E."/>
            <person name="Oakeley E.J."/>
            <person name="Faust A.-M."/>
            <person name="Dessus-Babus S."/>
            <person name="Altorfer M."/>
            <person name="Burckhardt D."/>
            <person name="Oertli M."/>
            <person name="Naumann U."/>
            <person name="Petersen F."/>
            <person name="Wong J."/>
        </authorList>
    </citation>
    <scope>NUCLEOTIDE SEQUENCE</scope>
    <source>
        <strain evidence="2">GSM-AAB239-AS_SAM_17_03QT</strain>
        <tissue evidence="2">Leaf</tissue>
    </source>
</reference>
<protein>
    <submittedName>
        <fullName evidence="2">HBS1-like protein</fullName>
    </submittedName>
</protein>
<dbReference type="EMBL" id="JANAVB010011999">
    <property type="protein sequence ID" value="KAJ6836587.1"/>
    <property type="molecule type" value="Genomic_DNA"/>
</dbReference>
<keyword evidence="1" id="KW-0812">Transmembrane</keyword>
<comment type="caution">
    <text evidence="2">The sequence shown here is derived from an EMBL/GenBank/DDBJ whole genome shotgun (WGS) entry which is preliminary data.</text>
</comment>
<feature type="transmembrane region" description="Helical" evidence="1">
    <location>
        <begin position="29"/>
        <end position="48"/>
    </location>
</feature>
<name>A0AAX6H7K7_IRIPA</name>
<organism evidence="2 3">
    <name type="scientific">Iris pallida</name>
    <name type="common">Sweet iris</name>
    <dbReference type="NCBI Taxonomy" id="29817"/>
    <lineage>
        <taxon>Eukaryota</taxon>
        <taxon>Viridiplantae</taxon>
        <taxon>Streptophyta</taxon>
        <taxon>Embryophyta</taxon>
        <taxon>Tracheophyta</taxon>
        <taxon>Spermatophyta</taxon>
        <taxon>Magnoliopsida</taxon>
        <taxon>Liliopsida</taxon>
        <taxon>Asparagales</taxon>
        <taxon>Iridaceae</taxon>
        <taxon>Iridoideae</taxon>
        <taxon>Irideae</taxon>
        <taxon>Iris</taxon>
    </lineage>
</organism>
<gene>
    <name evidence="2" type="ORF">M6B38_326265</name>
</gene>
<proteinExistence type="predicted"/>
<evidence type="ECO:0000313" key="3">
    <source>
        <dbReference type="Proteomes" id="UP001140949"/>
    </source>
</evidence>
<keyword evidence="1" id="KW-1133">Transmembrane helix</keyword>
<dbReference type="AlphaFoldDB" id="A0AAX6H7K7"/>
<keyword evidence="3" id="KW-1185">Reference proteome</keyword>
<keyword evidence="1" id="KW-0472">Membrane</keyword>
<dbReference type="Proteomes" id="UP001140949">
    <property type="component" value="Unassembled WGS sequence"/>
</dbReference>